<evidence type="ECO:0008006" key="5">
    <source>
        <dbReference type="Google" id="ProtNLM"/>
    </source>
</evidence>
<keyword evidence="2" id="KW-1133">Transmembrane helix</keyword>
<keyword evidence="2" id="KW-0472">Membrane</keyword>
<evidence type="ECO:0000256" key="1">
    <source>
        <dbReference type="SAM" id="MobiDB-lite"/>
    </source>
</evidence>
<reference evidence="3 4" key="1">
    <citation type="submission" date="2013-11" db="EMBL/GenBank/DDBJ databases">
        <title>The Genome Sequence of Plasmodium yoelii 17X.</title>
        <authorList>
            <consortium name="The Broad Institute Genomics Platform"/>
            <consortium name="The Broad Institute Genome Sequencing Center for Infectious Disease"/>
            <person name="Neafsey D."/>
            <person name="Adams J."/>
            <person name="Walker B."/>
            <person name="Young S.K."/>
            <person name="Zeng Q."/>
            <person name="Gargeya S."/>
            <person name="Fitzgerald M."/>
            <person name="Haas B."/>
            <person name="Abouelleil A."/>
            <person name="Alvarado L."/>
            <person name="Chapman S.B."/>
            <person name="Gainer-Dewar J."/>
            <person name="Goldberg J."/>
            <person name="Griggs A."/>
            <person name="Gujja S."/>
            <person name="Hansen M."/>
            <person name="Howarth C."/>
            <person name="Imamovic A."/>
            <person name="Ireland A."/>
            <person name="Larimer J."/>
            <person name="McCowan C."/>
            <person name="Murphy C."/>
            <person name="Pearson M."/>
            <person name="Poon T.W."/>
            <person name="Priest M."/>
            <person name="Roberts A."/>
            <person name="Saif S."/>
            <person name="Shea T."/>
            <person name="Sykes S."/>
            <person name="Wortman J."/>
            <person name="Nusbaum C."/>
            <person name="Birren B."/>
        </authorList>
    </citation>
    <scope>NUCLEOTIDE SEQUENCE [LARGE SCALE GENOMIC DNA]</scope>
    <source>
        <strain evidence="3 4">17X</strain>
    </source>
</reference>
<protein>
    <recommendedName>
        <fullName evidence="5">YIR protein</fullName>
    </recommendedName>
</protein>
<evidence type="ECO:0000313" key="4">
    <source>
        <dbReference type="Proteomes" id="UP000018538"/>
    </source>
</evidence>
<feature type="transmembrane region" description="Helical" evidence="2">
    <location>
        <begin position="276"/>
        <end position="294"/>
    </location>
</feature>
<dbReference type="Proteomes" id="UP000018538">
    <property type="component" value="Unassembled WGS sequence"/>
</dbReference>
<evidence type="ECO:0000313" key="3">
    <source>
        <dbReference type="EMBL" id="ETB57369.1"/>
    </source>
</evidence>
<sequence length="318" mass="37317">MLNSKVCGEFDTFWKFFSDELNESKEYDFKSIFFNEYCSKHGNCNNDIDKINAGCLWLFNKFYGNRDNFSNYTDDQIDIVVYIMMWLFYKLNQKPQDAITTFNDFYNKHMQNVKEYTNHINGVTEYTSYIDLINKKKELMDISNENVSTFYDGFKILCNMINNANKSETYLEYANKFVDEHQKLFNEDSNHVEGSSYNKILSMLSNSYTNYGNKSIYSHVKKSHPKLIMKKKPKITSSLKEPQMDDSSLETSTLKPEIKISDPDSTSPSSSLVNKLISIPFIFVVTLILLGIAYKYSLFRSRKRSQKQNLREKLKNKE</sequence>
<organism evidence="3 4">
    <name type="scientific">Plasmodium yoelii 17X</name>
    <dbReference type="NCBI Taxonomy" id="1323249"/>
    <lineage>
        <taxon>Eukaryota</taxon>
        <taxon>Sar</taxon>
        <taxon>Alveolata</taxon>
        <taxon>Apicomplexa</taxon>
        <taxon>Aconoidasida</taxon>
        <taxon>Haemosporida</taxon>
        <taxon>Plasmodiidae</taxon>
        <taxon>Plasmodium</taxon>
        <taxon>Plasmodium (Vinckeia)</taxon>
    </lineage>
</organism>
<evidence type="ECO:0000256" key="2">
    <source>
        <dbReference type="SAM" id="Phobius"/>
    </source>
</evidence>
<dbReference type="OrthoDB" id="373201at2759"/>
<keyword evidence="4" id="KW-1185">Reference proteome</keyword>
<proteinExistence type="predicted"/>
<dbReference type="Pfam" id="PF06022">
    <property type="entry name" value="Cir_Bir_Yir"/>
    <property type="match status" value="1"/>
</dbReference>
<dbReference type="EMBL" id="KI635800">
    <property type="protein sequence ID" value="ETB57369.1"/>
    <property type="molecule type" value="Genomic_DNA"/>
</dbReference>
<dbReference type="NCBIfam" id="TIGR01590">
    <property type="entry name" value="yir-bir-cir_Pla"/>
    <property type="match status" value="1"/>
</dbReference>
<gene>
    <name evidence="3" type="ORF">YYC_04795</name>
</gene>
<name>V7PD64_PLAYE</name>
<keyword evidence="2" id="KW-0812">Transmembrane</keyword>
<feature type="compositionally biased region" description="Polar residues" evidence="1">
    <location>
        <begin position="236"/>
        <end position="254"/>
    </location>
</feature>
<feature type="region of interest" description="Disordered" evidence="1">
    <location>
        <begin position="236"/>
        <end position="268"/>
    </location>
</feature>
<dbReference type="AlphaFoldDB" id="V7PD64"/>
<dbReference type="InterPro" id="IPR006477">
    <property type="entry name" value="Yir_bir_cir"/>
</dbReference>
<accession>V7PD64</accession>